<evidence type="ECO:0000313" key="11">
    <source>
        <dbReference type="Proteomes" id="UP001273209"/>
    </source>
</evidence>
<dbReference type="Gene3D" id="1.10.630.10">
    <property type="entry name" value="Cytochrome P450"/>
    <property type="match status" value="1"/>
</dbReference>
<comment type="caution">
    <text evidence="10">The sequence shown here is derived from an EMBL/GenBank/DDBJ whole genome shotgun (WGS) entry which is preliminary data.</text>
</comment>
<organism evidence="10 11">
    <name type="scientific">Trichoderma aggressivum f. europaeum</name>
    <dbReference type="NCBI Taxonomy" id="173218"/>
    <lineage>
        <taxon>Eukaryota</taxon>
        <taxon>Fungi</taxon>
        <taxon>Dikarya</taxon>
        <taxon>Ascomycota</taxon>
        <taxon>Pezizomycotina</taxon>
        <taxon>Sordariomycetes</taxon>
        <taxon>Hypocreomycetidae</taxon>
        <taxon>Hypocreales</taxon>
        <taxon>Hypocreaceae</taxon>
        <taxon>Trichoderma</taxon>
    </lineage>
</organism>
<evidence type="ECO:0000256" key="4">
    <source>
        <dbReference type="ARBA" id="ARBA00022723"/>
    </source>
</evidence>
<dbReference type="PANTHER" id="PTHR24305">
    <property type="entry name" value="CYTOCHROME P450"/>
    <property type="match status" value="1"/>
</dbReference>
<evidence type="ECO:0000256" key="3">
    <source>
        <dbReference type="ARBA" id="ARBA00022617"/>
    </source>
</evidence>
<dbReference type="InterPro" id="IPR001128">
    <property type="entry name" value="Cyt_P450"/>
</dbReference>
<evidence type="ECO:0000256" key="6">
    <source>
        <dbReference type="ARBA" id="ARBA00023004"/>
    </source>
</evidence>
<evidence type="ECO:0000313" key="10">
    <source>
        <dbReference type="EMBL" id="KAK4077871.1"/>
    </source>
</evidence>
<dbReference type="SUPFAM" id="SSF48264">
    <property type="entry name" value="Cytochrome P450"/>
    <property type="match status" value="1"/>
</dbReference>
<dbReference type="Proteomes" id="UP001273209">
    <property type="component" value="Unassembled WGS sequence"/>
</dbReference>
<dbReference type="PRINTS" id="PR00463">
    <property type="entry name" value="EP450I"/>
</dbReference>
<dbReference type="InterPro" id="IPR036396">
    <property type="entry name" value="Cyt_P450_sf"/>
</dbReference>
<feature type="transmembrane region" description="Helical" evidence="9">
    <location>
        <begin position="20"/>
        <end position="41"/>
    </location>
</feature>
<keyword evidence="3 8" id="KW-0349">Heme</keyword>
<keyword evidence="6 8" id="KW-0408">Iron</keyword>
<dbReference type="GO" id="GO:0016705">
    <property type="term" value="F:oxidoreductase activity, acting on paired donors, with incorporation or reduction of molecular oxygen"/>
    <property type="evidence" value="ECO:0007669"/>
    <property type="project" value="InterPro"/>
</dbReference>
<dbReference type="CDD" id="cd11062">
    <property type="entry name" value="CYP58-like"/>
    <property type="match status" value="1"/>
</dbReference>
<keyword evidence="5" id="KW-0560">Oxidoreductase</keyword>
<dbReference type="AlphaFoldDB" id="A0AAE1IIG2"/>
<evidence type="ECO:0008006" key="12">
    <source>
        <dbReference type="Google" id="ProtNLM"/>
    </source>
</evidence>
<evidence type="ECO:0000256" key="2">
    <source>
        <dbReference type="ARBA" id="ARBA00010617"/>
    </source>
</evidence>
<evidence type="ECO:0000256" key="5">
    <source>
        <dbReference type="ARBA" id="ARBA00023002"/>
    </source>
</evidence>
<dbReference type="Pfam" id="PF00067">
    <property type="entry name" value="p450"/>
    <property type="match status" value="1"/>
</dbReference>
<dbReference type="GO" id="GO:0020037">
    <property type="term" value="F:heme binding"/>
    <property type="evidence" value="ECO:0007669"/>
    <property type="project" value="InterPro"/>
</dbReference>
<evidence type="ECO:0000256" key="7">
    <source>
        <dbReference type="ARBA" id="ARBA00023033"/>
    </source>
</evidence>
<dbReference type="PRINTS" id="PR00385">
    <property type="entry name" value="P450"/>
</dbReference>
<dbReference type="EMBL" id="JAWRVG010000010">
    <property type="protein sequence ID" value="KAK4077871.1"/>
    <property type="molecule type" value="Genomic_DNA"/>
</dbReference>
<reference evidence="10" key="1">
    <citation type="submission" date="2023-11" db="EMBL/GenBank/DDBJ databases">
        <title>The genome sequences of three competitors of mushroom-forming fungi.</title>
        <authorList>
            <person name="Beijen E."/>
            <person name="Ohm R.A."/>
        </authorList>
    </citation>
    <scope>NUCLEOTIDE SEQUENCE</scope>
    <source>
        <strain evidence="10">CBS 100526</strain>
    </source>
</reference>
<keyword evidence="9" id="KW-1133">Transmembrane helix</keyword>
<accession>A0AAE1IIG2</accession>
<dbReference type="RefSeq" id="XP_062757554.1">
    <property type="nucleotide sequence ID" value="XM_062897871.1"/>
</dbReference>
<protein>
    <recommendedName>
        <fullName evidence="12">Cytochrome P450</fullName>
    </recommendedName>
</protein>
<proteinExistence type="inferred from homology"/>
<keyword evidence="9" id="KW-0472">Membrane</keyword>
<evidence type="ECO:0000256" key="8">
    <source>
        <dbReference type="PIRSR" id="PIRSR602401-1"/>
    </source>
</evidence>
<keyword evidence="11" id="KW-1185">Reference proteome</keyword>
<evidence type="ECO:0000256" key="1">
    <source>
        <dbReference type="ARBA" id="ARBA00001971"/>
    </source>
</evidence>
<dbReference type="PANTHER" id="PTHR24305:SF157">
    <property type="entry name" value="N-ACETYLTRYPTOPHAN 6-HYDROXYLASE IVOC-RELATED"/>
    <property type="match status" value="1"/>
</dbReference>
<keyword evidence="7" id="KW-0503">Monooxygenase</keyword>
<comment type="similarity">
    <text evidence="2">Belongs to the cytochrome P450 family.</text>
</comment>
<feature type="transmembrane region" description="Helical" evidence="9">
    <location>
        <begin position="238"/>
        <end position="256"/>
    </location>
</feature>
<name>A0AAE1IIG2_9HYPO</name>
<dbReference type="InterPro" id="IPR002401">
    <property type="entry name" value="Cyt_P450_E_grp-I"/>
</dbReference>
<dbReference type="GO" id="GO:0004497">
    <property type="term" value="F:monooxygenase activity"/>
    <property type="evidence" value="ECO:0007669"/>
    <property type="project" value="UniProtKB-KW"/>
</dbReference>
<feature type="binding site" description="axial binding residue" evidence="8">
    <location>
        <position position="470"/>
    </location>
    <ligand>
        <name>heme</name>
        <dbReference type="ChEBI" id="CHEBI:30413"/>
    </ligand>
    <ligandPart>
        <name>Fe</name>
        <dbReference type="ChEBI" id="CHEBI:18248"/>
    </ligandPart>
</feature>
<keyword evidence="4 8" id="KW-0479">Metal-binding</keyword>
<dbReference type="GeneID" id="87917776"/>
<dbReference type="GO" id="GO:0005506">
    <property type="term" value="F:iron ion binding"/>
    <property type="evidence" value="ECO:0007669"/>
    <property type="project" value="InterPro"/>
</dbReference>
<gene>
    <name evidence="10" type="ORF">Triagg1_3565</name>
</gene>
<sequence length="535" mass="60860">MLSKADVTEHLLSLTLIEAVLYALGIYLLAVAFLIFYRLTFHPLSRFPGPKLAATTKWYEFYHDIIKSPGGQFAKEIERMHEQYGNIVRINPDEIHIRDPLWFDSLYAPNPTQRDKYPPAARMVGLPLGSHGTVEHDVHRKRRAANAPLFSKRAIASDGQLLIRQHAKELGNIFEKSLADGQPINLDTVLLAFTTDTLYHYAFDKDAGFMHDPVAAQSWRNAMISVATATPFIKQFPWIIKIITAIPHVLLAYMLPDLSRLLGVHRTMKGLVTEYMTTREDRPQLESQKTHGGSAKISMQRPPTLFHAIERSTLPPHEKNAARLQQEGATMLFAGSETTARLLAHTMFHILDNPDILRKLKEEILEAVDDDKIPDLKILEKLPWLTATVRESLRLRAATTSRLPLVSKTQLAYKDWVIPAGTPVSMSHPDILHDATIYPEPLKFDPERWFDATERANRSFVAFGKGTRMCQGMDFAYAEMYITLALLFSRFDLELFETYRHRDIDYVRDCFLGEPDRASPGIRVKIVADNGKYTV</sequence>
<comment type="cofactor">
    <cofactor evidence="1 8">
        <name>heme</name>
        <dbReference type="ChEBI" id="CHEBI:30413"/>
    </cofactor>
</comment>
<evidence type="ECO:0000256" key="9">
    <source>
        <dbReference type="SAM" id="Phobius"/>
    </source>
</evidence>
<keyword evidence="9" id="KW-0812">Transmembrane</keyword>
<dbReference type="InterPro" id="IPR050121">
    <property type="entry name" value="Cytochrome_P450_monoxygenase"/>
</dbReference>